<sequence>MTNKPIQDFPSLAEVENEVEKQSAAQEKAQARSRRPWTRYPTIALLILALGLTVLQLLPRGAAAPANGTGGVAGQVVNQSLTPIPAEVYILQTENVTTADSSGAFTLSSVPEGPQELMVSYGGVGYSTRVTIERGKTFNVGQIRVQETMLPPEQ</sequence>
<accession>A0A0P6XKD7</accession>
<reference evidence="3 4" key="1">
    <citation type="submission" date="2015-07" db="EMBL/GenBank/DDBJ databases">
        <title>Genome sequence of Levilinea saccharolytica DSM 16555.</title>
        <authorList>
            <person name="Hemp J."/>
            <person name="Ward L.M."/>
            <person name="Pace L.A."/>
            <person name="Fischer W.W."/>
        </authorList>
    </citation>
    <scope>NUCLEOTIDE SEQUENCE [LARGE SCALE GENOMIC DNA]</scope>
    <source>
        <strain evidence="3 4">KIBI-1</strain>
    </source>
</reference>
<comment type="caution">
    <text evidence="3">The sequence shown here is derived from an EMBL/GenBank/DDBJ whole genome shotgun (WGS) entry which is preliminary data.</text>
</comment>
<dbReference type="SUPFAM" id="SSF49452">
    <property type="entry name" value="Starch-binding domain-like"/>
    <property type="match status" value="1"/>
</dbReference>
<evidence type="ECO:0000313" key="3">
    <source>
        <dbReference type="EMBL" id="KPL80675.1"/>
    </source>
</evidence>
<dbReference type="GO" id="GO:0030246">
    <property type="term" value="F:carbohydrate binding"/>
    <property type="evidence" value="ECO:0007669"/>
    <property type="project" value="InterPro"/>
</dbReference>
<keyword evidence="4" id="KW-1185">Reference proteome</keyword>
<dbReference type="Gene3D" id="2.60.40.1120">
    <property type="entry name" value="Carboxypeptidase-like, regulatory domain"/>
    <property type="match status" value="1"/>
</dbReference>
<dbReference type="AlphaFoldDB" id="A0A0P6XKD7"/>
<organism evidence="3 4">
    <name type="scientific">Levilinea saccharolytica</name>
    <dbReference type="NCBI Taxonomy" id="229921"/>
    <lineage>
        <taxon>Bacteria</taxon>
        <taxon>Bacillati</taxon>
        <taxon>Chloroflexota</taxon>
        <taxon>Anaerolineae</taxon>
        <taxon>Anaerolineales</taxon>
        <taxon>Anaerolineaceae</taxon>
        <taxon>Levilinea</taxon>
    </lineage>
</organism>
<dbReference type="InterPro" id="IPR013784">
    <property type="entry name" value="Carb-bd-like_fold"/>
</dbReference>
<feature type="region of interest" description="Disordered" evidence="1">
    <location>
        <begin position="1"/>
        <end position="33"/>
    </location>
</feature>
<dbReference type="Proteomes" id="UP000050501">
    <property type="component" value="Unassembled WGS sequence"/>
</dbReference>
<dbReference type="EMBL" id="LGCM01000039">
    <property type="protein sequence ID" value="KPL80675.1"/>
    <property type="molecule type" value="Genomic_DNA"/>
</dbReference>
<evidence type="ECO:0000256" key="1">
    <source>
        <dbReference type="SAM" id="MobiDB-lite"/>
    </source>
</evidence>
<dbReference type="RefSeq" id="WP_062417713.1">
    <property type="nucleotide sequence ID" value="NZ_DF967974.1"/>
</dbReference>
<dbReference type="STRING" id="229921.ADN01_11090"/>
<evidence type="ECO:0000256" key="2">
    <source>
        <dbReference type="SAM" id="Phobius"/>
    </source>
</evidence>
<name>A0A0P6XKD7_9CHLR</name>
<proteinExistence type="predicted"/>
<keyword evidence="2" id="KW-0812">Transmembrane</keyword>
<evidence type="ECO:0008006" key="5">
    <source>
        <dbReference type="Google" id="ProtNLM"/>
    </source>
</evidence>
<keyword evidence="2" id="KW-0472">Membrane</keyword>
<dbReference type="Pfam" id="PF13715">
    <property type="entry name" value="CarbopepD_reg_2"/>
    <property type="match status" value="1"/>
</dbReference>
<feature type="transmembrane region" description="Helical" evidence="2">
    <location>
        <begin position="40"/>
        <end position="58"/>
    </location>
</feature>
<gene>
    <name evidence="3" type="ORF">ADN01_11090</name>
</gene>
<keyword evidence="2" id="KW-1133">Transmembrane helix</keyword>
<protein>
    <recommendedName>
        <fullName evidence="5">Carboxypeptidase-like regulatory domain-containing protein</fullName>
    </recommendedName>
</protein>
<evidence type="ECO:0000313" key="4">
    <source>
        <dbReference type="Proteomes" id="UP000050501"/>
    </source>
</evidence>